<feature type="compositionally biased region" description="Basic and acidic residues" evidence="1">
    <location>
        <begin position="71"/>
        <end position="82"/>
    </location>
</feature>
<dbReference type="EMBL" id="JAKKPZ010000108">
    <property type="protein sequence ID" value="KAI1701923.1"/>
    <property type="molecule type" value="Genomic_DNA"/>
</dbReference>
<evidence type="ECO:0000313" key="2">
    <source>
        <dbReference type="EMBL" id="KAI1701923.1"/>
    </source>
</evidence>
<proteinExistence type="predicted"/>
<evidence type="ECO:0000313" key="3">
    <source>
        <dbReference type="Proteomes" id="UP001201812"/>
    </source>
</evidence>
<gene>
    <name evidence="2" type="ORF">DdX_15790</name>
</gene>
<accession>A0AAD4MS40</accession>
<keyword evidence="3" id="KW-1185">Reference proteome</keyword>
<dbReference type="AlphaFoldDB" id="A0AAD4MS40"/>
<comment type="caution">
    <text evidence="2">The sequence shown here is derived from an EMBL/GenBank/DDBJ whole genome shotgun (WGS) entry which is preliminary data.</text>
</comment>
<sequence length="130" mass="15231">MGKLILKPLKLGKRPRFSTQLALKKWYGRRSGVKSREPRPKPPGSAETGHALPKLSRAYALHFETNSRQVFKSEKEKRRQTQADRMWTRHRQDRKLNGNGVPLHTTQRRRRLKYQSRVDEPQPGVSHTQI</sequence>
<evidence type="ECO:0000256" key="1">
    <source>
        <dbReference type="SAM" id="MobiDB-lite"/>
    </source>
</evidence>
<name>A0AAD4MS40_9BILA</name>
<dbReference type="Proteomes" id="UP001201812">
    <property type="component" value="Unassembled WGS sequence"/>
</dbReference>
<feature type="region of interest" description="Disordered" evidence="1">
    <location>
        <begin position="70"/>
        <end position="130"/>
    </location>
</feature>
<protein>
    <submittedName>
        <fullName evidence="2">Uncharacterized protein</fullName>
    </submittedName>
</protein>
<organism evidence="2 3">
    <name type="scientific">Ditylenchus destructor</name>
    <dbReference type="NCBI Taxonomy" id="166010"/>
    <lineage>
        <taxon>Eukaryota</taxon>
        <taxon>Metazoa</taxon>
        <taxon>Ecdysozoa</taxon>
        <taxon>Nematoda</taxon>
        <taxon>Chromadorea</taxon>
        <taxon>Rhabditida</taxon>
        <taxon>Tylenchina</taxon>
        <taxon>Tylenchomorpha</taxon>
        <taxon>Sphaerularioidea</taxon>
        <taxon>Anguinidae</taxon>
        <taxon>Anguininae</taxon>
        <taxon>Ditylenchus</taxon>
    </lineage>
</organism>
<reference evidence="2" key="1">
    <citation type="submission" date="2022-01" db="EMBL/GenBank/DDBJ databases">
        <title>Genome Sequence Resource for Two Populations of Ditylenchus destructor, the Migratory Endoparasitic Phytonematode.</title>
        <authorList>
            <person name="Zhang H."/>
            <person name="Lin R."/>
            <person name="Xie B."/>
        </authorList>
    </citation>
    <scope>NUCLEOTIDE SEQUENCE</scope>
    <source>
        <strain evidence="2">BazhouSP</strain>
    </source>
</reference>
<feature type="region of interest" description="Disordered" evidence="1">
    <location>
        <begin position="27"/>
        <end position="52"/>
    </location>
</feature>